<comment type="caution">
    <text evidence="2">The sequence shown here is derived from an EMBL/GenBank/DDBJ whole genome shotgun (WGS) entry which is preliminary data.</text>
</comment>
<feature type="transmembrane region" description="Helical" evidence="1">
    <location>
        <begin position="242"/>
        <end position="266"/>
    </location>
</feature>
<keyword evidence="1" id="KW-0472">Membrane</keyword>
<gene>
    <name evidence="2" type="ORF">MNOR_LOCUS19546</name>
</gene>
<evidence type="ECO:0000313" key="2">
    <source>
        <dbReference type="EMBL" id="CAL4111067.1"/>
    </source>
</evidence>
<evidence type="ECO:0000313" key="3">
    <source>
        <dbReference type="Proteomes" id="UP001497623"/>
    </source>
</evidence>
<feature type="transmembrane region" description="Helical" evidence="1">
    <location>
        <begin position="326"/>
        <end position="344"/>
    </location>
</feature>
<sequence>MFNAADFSRQISNRRRFHPSDARSNILRGYTEHTARPRIHIIYCINGKIHIEQIGGVAGYKHDITRLVLKKKITDSHDADAMTRGRLGTVSRSTGTAEPCSSPTWDVMGKPGIMKRFFVEHHDVIKLFHFFYITKHYCNDCSLGDSGKYILIPEYCCGISLQQIIIRNFLSSAFLGYPTLRVTAQLECPPPYINQSPGKTTLRTGASHNQGHHPEKSFPNYNYHKFLNYKWKNQARSYDNNVLGYFLLSLLSVATHILSGICLSFFPGYTFSSFPAFRGNSVLPFLYTAIFHSTSDIVLYSFFHYFLATLHFCTGIVLFLVRLSGIIYLISSFLMYLGQYYDFIKYSKIRKKKKKGSPLKMVKLSPPYIQVIQVLAILQIEDDIHKYQSVFASTCTDLIPLYQNSLKPSREFHQENKQQEETAQVITYSSDGMLLDIKVEVEDEGKLVHMGSFKISQISKITSRPQSTPSWNVEPTKKNDTVSKTTASLQYTNLTALDISCKLNNQETCHINKISEPNQFLHNSPTNLTTLSNVCSRDKEYETTTNMVYKKTQLESYSVPNFEFLDSGISGSDSSRKEKRASVDSIYYQQIGDFVDKVSSLDNVLICYNPLNECVMCYEKFNPTDVTVIFHPLR</sequence>
<name>A0AAV2R3J0_MEGNR</name>
<keyword evidence="3" id="KW-1185">Reference proteome</keyword>
<keyword evidence="1" id="KW-1133">Transmembrane helix</keyword>
<dbReference type="Proteomes" id="UP001497623">
    <property type="component" value="Unassembled WGS sequence"/>
</dbReference>
<accession>A0AAV2R3J0</accession>
<proteinExistence type="predicted"/>
<reference evidence="2 3" key="1">
    <citation type="submission" date="2024-05" db="EMBL/GenBank/DDBJ databases">
        <authorList>
            <person name="Wallberg A."/>
        </authorList>
    </citation>
    <scope>NUCLEOTIDE SEQUENCE [LARGE SCALE GENOMIC DNA]</scope>
</reference>
<organism evidence="2 3">
    <name type="scientific">Meganyctiphanes norvegica</name>
    <name type="common">Northern krill</name>
    <name type="synonym">Thysanopoda norvegica</name>
    <dbReference type="NCBI Taxonomy" id="48144"/>
    <lineage>
        <taxon>Eukaryota</taxon>
        <taxon>Metazoa</taxon>
        <taxon>Ecdysozoa</taxon>
        <taxon>Arthropoda</taxon>
        <taxon>Crustacea</taxon>
        <taxon>Multicrustacea</taxon>
        <taxon>Malacostraca</taxon>
        <taxon>Eumalacostraca</taxon>
        <taxon>Eucarida</taxon>
        <taxon>Euphausiacea</taxon>
        <taxon>Euphausiidae</taxon>
        <taxon>Meganyctiphanes</taxon>
    </lineage>
</organism>
<feature type="non-terminal residue" evidence="2">
    <location>
        <position position="634"/>
    </location>
</feature>
<protein>
    <submittedName>
        <fullName evidence="2">Uncharacterized protein</fullName>
    </submittedName>
</protein>
<dbReference type="AlphaFoldDB" id="A0AAV2R3J0"/>
<evidence type="ECO:0000256" key="1">
    <source>
        <dbReference type="SAM" id="Phobius"/>
    </source>
</evidence>
<keyword evidence="1" id="KW-0812">Transmembrane</keyword>
<dbReference type="EMBL" id="CAXKWB010014570">
    <property type="protein sequence ID" value="CAL4111067.1"/>
    <property type="molecule type" value="Genomic_DNA"/>
</dbReference>